<reference evidence="1" key="1">
    <citation type="submission" date="2016-10" db="EMBL/GenBank/DDBJ databases">
        <title>CRISPR-Cas defence system in Roseofilum reptotaenium: evidence of a bacteriophage-cyanobacterium arms race in the coral black band disease.</title>
        <authorList>
            <person name="Buerger P."/>
            <person name="Wood-Charlson E.M."/>
            <person name="Weynberg K.D."/>
            <person name="Willis B."/>
            <person name="Van Oppen M.J."/>
        </authorList>
    </citation>
    <scope>NUCLEOTIDE SEQUENCE [LARGE SCALE GENOMIC DNA]</scope>
    <source>
        <strain evidence="1">AO1-A</strain>
    </source>
</reference>
<sequence length="98" mass="11079">MTAKRKLVTFKTDEKLWKDFKTVCGKTTATEAFISFMERCVEQGILPSDQPTPEQYVALEQRVATLETLAIQGQEQILKLSKNMNQPQSRVAANSSKK</sequence>
<keyword evidence="2" id="KW-1185">Reference proteome</keyword>
<gene>
    <name evidence="1" type="ORF">BI308_00460</name>
</gene>
<protein>
    <submittedName>
        <fullName evidence="1">Uncharacterized protein</fullName>
    </submittedName>
</protein>
<evidence type="ECO:0000313" key="1">
    <source>
        <dbReference type="EMBL" id="OJJ27479.1"/>
    </source>
</evidence>
<dbReference type="EMBL" id="MLAW01000001">
    <property type="protein sequence ID" value="OJJ27479.1"/>
    <property type="molecule type" value="Genomic_DNA"/>
</dbReference>
<accession>A0A1L9QXW4</accession>
<comment type="caution">
    <text evidence="1">The sequence shown here is derived from an EMBL/GenBank/DDBJ whole genome shotgun (WGS) entry which is preliminary data.</text>
</comment>
<dbReference type="STRING" id="1925591.BI308_00460"/>
<dbReference type="AlphaFoldDB" id="A0A1L9QXW4"/>
<organism evidence="1 2">
    <name type="scientific">Roseofilum reptotaenium AO1-A</name>
    <dbReference type="NCBI Taxonomy" id="1925591"/>
    <lineage>
        <taxon>Bacteria</taxon>
        <taxon>Bacillati</taxon>
        <taxon>Cyanobacteriota</taxon>
        <taxon>Cyanophyceae</taxon>
        <taxon>Desertifilales</taxon>
        <taxon>Desertifilaceae</taxon>
        <taxon>Roseofilum</taxon>
    </lineage>
</organism>
<dbReference type="Proteomes" id="UP000183940">
    <property type="component" value="Unassembled WGS sequence"/>
</dbReference>
<name>A0A1L9QXW4_9CYAN</name>
<proteinExistence type="predicted"/>
<evidence type="ECO:0000313" key="2">
    <source>
        <dbReference type="Proteomes" id="UP000183940"/>
    </source>
</evidence>